<dbReference type="Gene3D" id="3.90.230.10">
    <property type="entry name" value="Creatinase/methionine aminopeptidase superfamily"/>
    <property type="match status" value="1"/>
</dbReference>
<feature type="domain" description="Aminopeptidase P N-terminal" evidence="7">
    <location>
        <begin position="216"/>
        <end position="366"/>
    </location>
</feature>
<keyword evidence="4" id="KW-0378">Hydrolase</keyword>
<comment type="cofactor">
    <cofactor evidence="1">
        <name>Mn(2+)</name>
        <dbReference type="ChEBI" id="CHEBI:29035"/>
    </cofactor>
</comment>
<accession>A0ABY6K268</accession>
<dbReference type="SMART" id="SM01011">
    <property type="entry name" value="AMP_N"/>
    <property type="match status" value="1"/>
</dbReference>
<evidence type="ECO:0000259" key="7">
    <source>
        <dbReference type="SMART" id="SM01011"/>
    </source>
</evidence>
<dbReference type="Pfam" id="PF05195">
    <property type="entry name" value="AMP_N"/>
    <property type="match status" value="1"/>
</dbReference>
<dbReference type="Proteomes" id="UP001235939">
    <property type="component" value="Chromosome 02"/>
</dbReference>
<dbReference type="InterPro" id="IPR036005">
    <property type="entry name" value="Creatinase/aminopeptidase-like"/>
</dbReference>
<dbReference type="PANTHER" id="PTHR43226">
    <property type="entry name" value="XAA-PRO AMINOPEPTIDASE 3"/>
    <property type="match status" value="1"/>
</dbReference>
<sequence length="687" mass="77857">MPFMRKKWKRWGGGSNVLELLGRFSMWFIIKFKIATLEFFKPPVTLQFAQRVVAVNFLEHSVGFSGTFLPVEGEQQNFPQMGTFWLGNRHFPRALEIFHDLNFSETARMLMPRESKNKTPTTAPPSAQIKLHSALWQPFSRFILIDLVKGKPKNAILQRYGFNMMTHSFLRALRRFKSTTIPSPLPKAKGKQGVRGQPTPKSHPHLLQAGQVAPGITRQEFQARRYRLMEAIQTHCHRTCLKASNHVAIIPSATKVHMSDKIPYPFRQNSEFLYLTGFQEPDSILLLTSSGEKELPEHQSTLFVPRRQAQTELWEGQKTGPEDAVELLGVDGAYPLEDLDKFLESMLTSRDGPHVVWYDFLHPILPSCHKSLEHLMSDAPNSVHFEMDSLRRLLHQVRVVKSEAEISLMRKSAAIAGEAISRTIQAGYQQESQMWARMEYECRLQGAERLAYPPVVGGGSRANTIHYTHNNCLVEPPDMVLMDAGCEYHGYVSDITRTWPVSGQFTPPQRALYEAVLETQQELIELCAERLSLNQLYSAMTQLLGSRLQSLGIVPARVGKIEMNQLTNNFCPHHVGHYLGMDVHDCPEVSRSDPLTPGMVITIEPGTSFEHSPSWKECRSSSKVRCLTRTDVPGLYLREDNPWVPPEFRGLGVRIEDDVLITSGRPEVLSSKCPKDPDEICALVPRT</sequence>
<evidence type="ECO:0000313" key="8">
    <source>
        <dbReference type="EMBL" id="UYV62665.1"/>
    </source>
</evidence>
<dbReference type="SUPFAM" id="SSF55920">
    <property type="entry name" value="Creatinase/aminopeptidase"/>
    <property type="match status" value="1"/>
</dbReference>
<gene>
    <name evidence="8" type="ORF">LAZ67_2001452</name>
</gene>
<dbReference type="Pfam" id="PF00557">
    <property type="entry name" value="Peptidase_M24"/>
    <property type="match status" value="1"/>
</dbReference>
<reference evidence="8 9" key="1">
    <citation type="submission" date="2022-01" db="EMBL/GenBank/DDBJ databases">
        <title>A chromosomal length assembly of Cordylochernes scorpioides.</title>
        <authorList>
            <person name="Zeh D."/>
            <person name="Zeh J."/>
        </authorList>
    </citation>
    <scope>NUCLEOTIDE SEQUENCE [LARGE SCALE GENOMIC DNA]</scope>
    <source>
        <strain evidence="8">IN4F17</strain>
        <tissue evidence="8">Whole Body</tissue>
    </source>
</reference>
<comment type="similarity">
    <text evidence="2">Belongs to the peptidase M24B family.</text>
</comment>
<keyword evidence="5" id="KW-0464">Manganese</keyword>
<name>A0ABY6K268_9ARAC</name>
<feature type="region of interest" description="Disordered" evidence="6">
    <location>
        <begin position="181"/>
        <end position="206"/>
    </location>
</feature>
<protein>
    <submittedName>
        <fullName evidence="8">XPNPEP3</fullName>
    </submittedName>
</protein>
<dbReference type="PANTHER" id="PTHR43226:SF4">
    <property type="entry name" value="XAA-PRO AMINOPEPTIDASE 3"/>
    <property type="match status" value="1"/>
</dbReference>
<organism evidence="8 9">
    <name type="scientific">Cordylochernes scorpioides</name>
    <dbReference type="NCBI Taxonomy" id="51811"/>
    <lineage>
        <taxon>Eukaryota</taxon>
        <taxon>Metazoa</taxon>
        <taxon>Ecdysozoa</taxon>
        <taxon>Arthropoda</taxon>
        <taxon>Chelicerata</taxon>
        <taxon>Arachnida</taxon>
        <taxon>Pseudoscorpiones</taxon>
        <taxon>Cheliferoidea</taxon>
        <taxon>Chernetidae</taxon>
        <taxon>Cordylochernes</taxon>
    </lineage>
</organism>
<keyword evidence="9" id="KW-1185">Reference proteome</keyword>
<dbReference type="InterPro" id="IPR029149">
    <property type="entry name" value="Creatin/AminoP/Spt16_N"/>
</dbReference>
<evidence type="ECO:0000256" key="3">
    <source>
        <dbReference type="ARBA" id="ARBA00022723"/>
    </source>
</evidence>
<evidence type="ECO:0000256" key="5">
    <source>
        <dbReference type="ARBA" id="ARBA00023211"/>
    </source>
</evidence>
<evidence type="ECO:0000313" key="9">
    <source>
        <dbReference type="Proteomes" id="UP001235939"/>
    </source>
</evidence>
<dbReference type="InterPro" id="IPR052433">
    <property type="entry name" value="X-Pro_dipept-like"/>
</dbReference>
<dbReference type="SUPFAM" id="SSF53092">
    <property type="entry name" value="Creatinase/prolidase N-terminal domain"/>
    <property type="match status" value="1"/>
</dbReference>
<evidence type="ECO:0000256" key="1">
    <source>
        <dbReference type="ARBA" id="ARBA00001936"/>
    </source>
</evidence>
<dbReference type="EMBL" id="CP092864">
    <property type="protein sequence ID" value="UYV62665.1"/>
    <property type="molecule type" value="Genomic_DNA"/>
</dbReference>
<dbReference type="CDD" id="cd01087">
    <property type="entry name" value="Prolidase"/>
    <property type="match status" value="1"/>
</dbReference>
<evidence type="ECO:0000256" key="2">
    <source>
        <dbReference type="ARBA" id="ARBA00008766"/>
    </source>
</evidence>
<dbReference type="Gene3D" id="3.40.350.10">
    <property type="entry name" value="Creatinase/prolidase N-terminal domain"/>
    <property type="match status" value="1"/>
</dbReference>
<dbReference type="InterPro" id="IPR007865">
    <property type="entry name" value="Aminopep_P_N"/>
</dbReference>
<evidence type="ECO:0000256" key="4">
    <source>
        <dbReference type="ARBA" id="ARBA00022801"/>
    </source>
</evidence>
<dbReference type="InterPro" id="IPR000994">
    <property type="entry name" value="Pept_M24"/>
</dbReference>
<proteinExistence type="inferred from homology"/>
<keyword evidence="3" id="KW-0479">Metal-binding</keyword>
<evidence type="ECO:0000256" key="6">
    <source>
        <dbReference type="SAM" id="MobiDB-lite"/>
    </source>
</evidence>